<reference evidence="3" key="1">
    <citation type="journal article" date="2022" name="Int. J. Mol. Sci.">
        <title>Draft Genome of Tanacetum Coccineum: Genomic Comparison of Closely Related Tanacetum-Family Plants.</title>
        <authorList>
            <person name="Yamashiro T."/>
            <person name="Shiraishi A."/>
            <person name="Nakayama K."/>
            <person name="Satake H."/>
        </authorList>
    </citation>
    <scope>NUCLEOTIDE SEQUENCE</scope>
</reference>
<feature type="coiled-coil region" evidence="1">
    <location>
        <begin position="189"/>
        <end position="216"/>
    </location>
</feature>
<feature type="region of interest" description="Disordered" evidence="2">
    <location>
        <begin position="621"/>
        <end position="644"/>
    </location>
</feature>
<dbReference type="EMBL" id="BQNB010008695">
    <property type="protein sequence ID" value="GJS52990.1"/>
    <property type="molecule type" value="Genomic_DNA"/>
</dbReference>
<feature type="compositionally biased region" description="Low complexity" evidence="2">
    <location>
        <begin position="130"/>
        <end position="144"/>
    </location>
</feature>
<reference evidence="3" key="2">
    <citation type="submission" date="2022-01" db="EMBL/GenBank/DDBJ databases">
        <authorList>
            <person name="Yamashiro T."/>
            <person name="Shiraishi A."/>
            <person name="Satake H."/>
            <person name="Nakayama K."/>
        </authorList>
    </citation>
    <scope>NUCLEOTIDE SEQUENCE</scope>
</reference>
<name>A0ABQ4WJB2_9ASTR</name>
<evidence type="ECO:0000256" key="1">
    <source>
        <dbReference type="SAM" id="Coils"/>
    </source>
</evidence>
<sequence>MIAYLQKPEGSEVHQIIDFLNASHIHTAIARTSATREAELTATIDGQEKTITEASLRRHLKLEDNGGVTTLPNSEIFEQLALMGRLLQPHTRTYSTPVLTQKVFSNMKRVTKGYSGEDTPLFASMITASETSPSRITSSPSLSPQHTPFTAPSTSQPSNIHTTPVTEEAASMPHESPLQSGRDEGSLSLHELTVLCTNLSNKVTSLEAELAQTKQTYGTALTKLIKKGRSLIEELDLDAEISLVPLYDAEIREKISNDTEVLLEEEETAELVKEPTKLVEDQGNGEKGEQEVTTTDTALNTASVPISTASATLEVSTAAANLVYIRRSAEKRKDKGKAIMIEDESVQKKSKKQLEQERLSHEEAIRLQEQINEEERKRITRDVEIAKQLQEEYDKAGKKEVVAEVDTAYVIDWNDPFVIRYHALQNRPRPVAEVRKNMLMYLKNQGGYKMKDFKGMSYDDIRLIFEKVWDQVHSFVPMDSEEEVQRLKRSGQDVEAKPAKRKRTEEVSESIQEHTNEEPKIDELSQEQLNQIVIIVPDKGINVEAIQTKYPIIGCTARPKLSTDSTKIESIKLEAMVEERRMFKCWFHYHTTNGHQFTMSNRHQELASPEKTAPALAIPEKTSTGKDISNPFMAGSLPKTTWPT</sequence>
<feature type="compositionally biased region" description="Basic and acidic residues" evidence="2">
    <location>
        <begin position="270"/>
        <end position="290"/>
    </location>
</feature>
<comment type="caution">
    <text evidence="3">The sequence shown here is derived from an EMBL/GenBank/DDBJ whole genome shotgun (WGS) entry which is preliminary data.</text>
</comment>
<keyword evidence="4" id="KW-1185">Reference proteome</keyword>
<gene>
    <name evidence="3" type="ORF">Tco_0626352</name>
</gene>
<evidence type="ECO:0000313" key="3">
    <source>
        <dbReference type="EMBL" id="GJS52990.1"/>
    </source>
</evidence>
<feature type="coiled-coil region" evidence="1">
    <location>
        <begin position="351"/>
        <end position="392"/>
    </location>
</feature>
<accession>A0ABQ4WJB2</accession>
<feature type="compositionally biased region" description="Polar residues" evidence="2">
    <location>
        <begin position="145"/>
        <end position="165"/>
    </location>
</feature>
<feature type="region of interest" description="Disordered" evidence="2">
    <location>
        <begin position="486"/>
        <end position="521"/>
    </location>
</feature>
<protein>
    <submittedName>
        <fullName evidence="3">Uncharacterized protein</fullName>
    </submittedName>
</protein>
<dbReference type="Proteomes" id="UP001151760">
    <property type="component" value="Unassembled WGS sequence"/>
</dbReference>
<feature type="region of interest" description="Disordered" evidence="2">
    <location>
        <begin position="266"/>
        <end position="296"/>
    </location>
</feature>
<keyword evidence="1" id="KW-0175">Coiled coil</keyword>
<evidence type="ECO:0000313" key="4">
    <source>
        <dbReference type="Proteomes" id="UP001151760"/>
    </source>
</evidence>
<organism evidence="3 4">
    <name type="scientific">Tanacetum coccineum</name>
    <dbReference type="NCBI Taxonomy" id="301880"/>
    <lineage>
        <taxon>Eukaryota</taxon>
        <taxon>Viridiplantae</taxon>
        <taxon>Streptophyta</taxon>
        <taxon>Embryophyta</taxon>
        <taxon>Tracheophyta</taxon>
        <taxon>Spermatophyta</taxon>
        <taxon>Magnoliopsida</taxon>
        <taxon>eudicotyledons</taxon>
        <taxon>Gunneridae</taxon>
        <taxon>Pentapetalae</taxon>
        <taxon>asterids</taxon>
        <taxon>campanulids</taxon>
        <taxon>Asterales</taxon>
        <taxon>Asteraceae</taxon>
        <taxon>Asteroideae</taxon>
        <taxon>Anthemideae</taxon>
        <taxon>Anthemidinae</taxon>
        <taxon>Tanacetum</taxon>
    </lineage>
</organism>
<evidence type="ECO:0000256" key="2">
    <source>
        <dbReference type="SAM" id="MobiDB-lite"/>
    </source>
</evidence>
<feature type="region of interest" description="Disordered" evidence="2">
    <location>
        <begin position="130"/>
        <end position="184"/>
    </location>
</feature>
<proteinExistence type="predicted"/>